<proteinExistence type="predicted"/>
<dbReference type="Gene3D" id="3.40.140.10">
    <property type="entry name" value="Cytidine Deaminase, domain 2"/>
    <property type="match status" value="1"/>
</dbReference>
<dbReference type="PANTHER" id="PTHR30471:SF3">
    <property type="entry name" value="UPF0758 PROTEIN YEES-RELATED"/>
    <property type="match status" value="1"/>
</dbReference>
<evidence type="ECO:0000313" key="8">
    <source>
        <dbReference type="Proteomes" id="UP000177230"/>
    </source>
</evidence>
<dbReference type="PANTHER" id="PTHR30471">
    <property type="entry name" value="DNA REPAIR PROTEIN RADC"/>
    <property type="match status" value="1"/>
</dbReference>
<evidence type="ECO:0000256" key="2">
    <source>
        <dbReference type="ARBA" id="ARBA00022723"/>
    </source>
</evidence>
<keyword evidence="3" id="KW-0378">Hydrolase</keyword>
<dbReference type="InterPro" id="IPR020891">
    <property type="entry name" value="UPF0758_CS"/>
</dbReference>
<keyword evidence="2" id="KW-0479">Metal-binding</keyword>
<organism evidence="7 8">
    <name type="scientific">Candidatus Edwardsbacteria bacterium GWF2_54_11</name>
    <dbReference type="NCBI Taxonomy" id="1817851"/>
    <lineage>
        <taxon>Bacteria</taxon>
        <taxon>Candidatus Edwardsiibacteriota</taxon>
    </lineage>
</organism>
<gene>
    <name evidence="7" type="ORF">A2024_09095</name>
</gene>
<evidence type="ECO:0000313" key="7">
    <source>
        <dbReference type="EMBL" id="OGF10495.1"/>
    </source>
</evidence>
<dbReference type="InterPro" id="IPR025657">
    <property type="entry name" value="RadC_JAB"/>
</dbReference>
<evidence type="ECO:0000259" key="6">
    <source>
        <dbReference type="PROSITE" id="PS50249"/>
    </source>
</evidence>
<dbReference type="EMBL" id="MFFM01000038">
    <property type="protein sequence ID" value="OGF10495.1"/>
    <property type="molecule type" value="Genomic_DNA"/>
</dbReference>
<dbReference type="CDD" id="cd08071">
    <property type="entry name" value="MPN_DUF2466"/>
    <property type="match status" value="1"/>
</dbReference>
<dbReference type="Pfam" id="PF04002">
    <property type="entry name" value="RadC"/>
    <property type="match status" value="1"/>
</dbReference>
<dbReference type="GO" id="GO:0008237">
    <property type="term" value="F:metallopeptidase activity"/>
    <property type="evidence" value="ECO:0007669"/>
    <property type="project" value="UniProtKB-KW"/>
</dbReference>
<name>A0A1F5R7X1_9BACT</name>
<sequence length="141" mass="15725">MKRYKATPLELIKVSEAISKRPLCSPQAVYEYMQKEALADREIFWVLHVNTKNKVVKKEMTAMGCADSCRVMPGLVLRGVVASGAPSIITVHNHPSGETNPSPEDRQLWGTMREACQLLGIRVLDNMVIGSSGYYSEEENK</sequence>
<dbReference type="PROSITE" id="PS01302">
    <property type="entry name" value="UPF0758"/>
    <property type="match status" value="1"/>
</dbReference>
<evidence type="ECO:0000256" key="3">
    <source>
        <dbReference type="ARBA" id="ARBA00022801"/>
    </source>
</evidence>
<evidence type="ECO:0000256" key="4">
    <source>
        <dbReference type="ARBA" id="ARBA00022833"/>
    </source>
</evidence>
<evidence type="ECO:0000256" key="5">
    <source>
        <dbReference type="ARBA" id="ARBA00023049"/>
    </source>
</evidence>
<evidence type="ECO:0000256" key="1">
    <source>
        <dbReference type="ARBA" id="ARBA00022670"/>
    </source>
</evidence>
<dbReference type="GO" id="GO:0046872">
    <property type="term" value="F:metal ion binding"/>
    <property type="evidence" value="ECO:0007669"/>
    <property type="project" value="UniProtKB-KW"/>
</dbReference>
<dbReference type="PROSITE" id="PS50249">
    <property type="entry name" value="MPN"/>
    <property type="match status" value="1"/>
</dbReference>
<dbReference type="InterPro" id="IPR001405">
    <property type="entry name" value="UPF0758"/>
</dbReference>
<dbReference type="InterPro" id="IPR037518">
    <property type="entry name" value="MPN"/>
</dbReference>
<reference evidence="7 8" key="1">
    <citation type="journal article" date="2016" name="Nat. Commun.">
        <title>Thousands of microbial genomes shed light on interconnected biogeochemical processes in an aquifer system.</title>
        <authorList>
            <person name="Anantharaman K."/>
            <person name="Brown C.T."/>
            <person name="Hug L.A."/>
            <person name="Sharon I."/>
            <person name="Castelle C.J."/>
            <person name="Probst A.J."/>
            <person name="Thomas B.C."/>
            <person name="Singh A."/>
            <person name="Wilkins M.J."/>
            <person name="Karaoz U."/>
            <person name="Brodie E.L."/>
            <person name="Williams K.H."/>
            <person name="Hubbard S.S."/>
            <person name="Banfield J.F."/>
        </authorList>
    </citation>
    <scope>NUCLEOTIDE SEQUENCE [LARGE SCALE GENOMIC DNA]</scope>
</reference>
<keyword evidence="1" id="KW-0645">Protease</keyword>
<protein>
    <recommendedName>
        <fullName evidence="6">MPN domain-containing protein</fullName>
    </recommendedName>
</protein>
<comment type="caution">
    <text evidence="7">The sequence shown here is derived from an EMBL/GenBank/DDBJ whole genome shotgun (WGS) entry which is preliminary data.</text>
</comment>
<accession>A0A1F5R7X1</accession>
<keyword evidence="5" id="KW-0482">Metalloprotease</keyword>
<dbReference type="AlphaFoldDB" id="A0A1F5R7X1"/>
<dbReference type="Proteomes" id="UP000177230">
    <property type="component" value="Unassembled WGS sequence"/>
</dbReference>
<feature type="domain" description="MPN" evidence="6">
    <location>
        <begin position="22"/>
        <end position="141"/>
    </location>
</feature>
<dbReference type="GO" id="GO:0006508">
    <property type="term" value="P:proteolysis"/>
    <property type="evidence" value="ECO:0007669"/>
    <property type="project" value="UniProtKB-KW"/>
</dbReference>
<keyword evidence="4" id="KW-0862">Zinc</keyword>